<sequence>MTNTQGLVVSFTAPLAGNHHDSYQIEQRLDSLVEQMSKSGIRVDGLWVNADSGFDSESVRSCCIKHGIELNILDNQQNKGLTMDSNHYFDELMYQKRFVIERTNAWADSYRTLLVRHDTSNACWTAWHYLFAIIQWCKFLDKL</sequence>
<evidence type="ECO:0000259" key="1">
    <source>
        <dbReference type="Pfam" id="PF01609"/>
    </source>
</evidence>
<dbReference type="Proteomes" id="UP001228581">
    <property type="component" value="Unassembled WGS sequence"/>
</dbReference>
<keyword evidence="3" id="KW-1185">Reference proteome</keyword>
<dbReference type="InterPro" id="IPR002559">
    <property type="entry name" value="Transposase_11"/>
</dbReference>
<organism evidence="2 3">
    <name type="scientific">Xanthocytophaga flava</name>
    <dbReference type="NCBI Taxonomy" id="3048013"/>
    <lineage>
        <taxon>Bacteria</taxon>
        <taxon>Pseudomonadati</taxon>
        <taxon>Bacteroidota</taxon>
        <taxon>Cytophagia</taxon>
        <taxon>Cytophagales</taxon>
        <taxon>Rhodocytophagaceae</taxon>
        <taxon>Xanthocytophaga</taxon>
    </lineage>
</organism>
<evidence type="ECO:0000313" key="3">
    <source>
        <dbReference type="Proteomes" id="UP001228581"/>
    </source>
</evidence>
<accession>A0ABT7CJ02</accession>
<reference evidence="2 3" key="1">
    <citation type="submission" date="2023-05" db="EMBL/GenBank/DDBJ databases">
        <authorList>
            <person name="Zhang X."/>
        </authorList>
    </citation>
    <scope>NUCLEOTIDE SEQUENCE [LARGE SCALE GENOMIC DNA]</scope>
    <source>
        <strain evidence="2 3">DM2B3-1</strain>
    </source>
</reference>
<comment type="caution">
    <text evidence="2">The sequence shown here is derived from an EMBL/GenBank/DDBJ whole genome shotgun (WGS) entry which is preliminary data.</text>
</comment>
<dbReference type="PANTHER" id="PTHR30007">
    <property type="entry name" value="PHP DOMAIN PROTEIN"/>
    <property type="match status" value="1"/>
</dbReference>
<feature type="domain" description="Transposase IS4-like" evidence="1">
    <location>
        <begin position="2"/>
        <end position="134"/>
    </location>
</feature>
<gene>
    <name evidence="2" type="ORF">QNI19_12275</name>
</gene>
<evidence type="ECO:0000313" key="2">
    <source>
        <dbReference type="EMBL" id="MDJ1493710.1"/>
    </source>
</evidence>
<proteinExistence type="predicted"/>
<dbReference type="EMBL" id="JASJOT010000006">
    <property type="protein sequence ID" value="MDJ1493710.1"/>
    <property type="molecule type" value="Genomic_DNA"/>
</dbReference>
<name>A0ABT7CJ02_9BACT</name>
<dbReference type="Pfam" id="PF01609">
    <property type="entry name" value="DDE_Tnp_1"/>
    <property type="match status" value="1"/>
</dbReference>
<protein>
    <submittedName>
        <fullName evidence="2">Transposase</fullName>
    </submittedName>
</protein>